<reference evidence="2 3" key="1">
    <citation type="submission" date="2017-08" db="EMBL/GenBank/DDBJ databases">
        <title>Genome sequence, comparative genomics and functional analysis of the highly adhesive Lactobacillus parcasei Kobulty strain.</title>
        <authorList>
            <person name="Koryszewska-Baginska A."/>
            <person name="Grynberg M."/>
            <person name="Aleksandrzak-Piekarczyk T."/>
        </authorList>
    </citation>
    <scope>NUCLEOTIDE SEQUENCE [LARGE SCALE GENOMIC DNA]</scope>
    <source>
        <strain evidence="2 3">IBB3423</strain>
        <plasmid evidence="3">plcako.2</plasmid>
    </source>
</reference>
<evidence type="ECO:0000259" key="1">
    <source>
        <dbReference type="Pfam" id="PF02371"/>
    </source>
</evidence>
<dbReference type="PANTHER" id="PTHR33055">
    <property type="entry name" value="TRANSPOSASE FOR INSERTION SEQUENCE ELEMENT IS1111A"/>
    <property type="match status" value="1"/>
</dbReference>
<geneLocation type="plasmid" evidence="3">
    <name>plcako.2</name>
</geneLocation>
<name>A0AAP9HJY9_LACPA</name>
<dbReference type="Pfam" id="PF02371">
    <property type="entry name" value="Transposase_20"/>
    <property type="match status" value="1"/>
</dbReference>
<dbReference type="GO" id="GO:0006313">
    <property type="term" value="P:DNA transposition"/>
    <property type="evidence" value="ECO:0007669"/>
    <property type="project" value="InterPro"/>
</dbReference>
<sequence length="146" mass="16390">MAKIGTSLPEVAILMTIPGIALKSTLCIIAELGDIRRSHSANAINAYIGVDLTTYQSGDYTAEQHIRKRGNPLARKVLYRTVINIISASSYRPTRFNDFYQMKKQSFQSKGTKKIAVTVMSRLNRTIFHLVLNNEGYEPTVSQPRQ</sequence>
<dbReference type="InterPro" id="IPR047650">
    <property type="entry name" value="Transpos_IS110"/>
</dbReference>
<dbReference type="AlphaFoldDB" id="A0AAP9HJY9"/>
<organism evidence="2 3">
    <name type="scientific">Lacticaseibacillus paracasei subsp. paracasei</name>
    <dbReference type="NCBI Taxonomy" id="47714"/>
    <lineage>
        <taxon>Bacteria</taxon>
        <taxon>Bacillati</taxon>
        <taxon>Bacillota</taxon>
        <taxon>Bacilli</taxon>
        <taxon>Lactobacillales</taxon>
        <taxon>Lactobacillaceae</taxon>
        <taxon>Lacticaseibacillus</taxon>
    </lineage>
</organism>
<dbReference type="EMBL" id="CP022956">
    <property type="protein sequence ID" value="QGV19728.1"/>
    <property type="molecule type" value="Genomic_DNA"/>
</dbReference>
<dbReference type="GO" id="GO:0003677">
    <property type="term" value="F:DNA binding"/>
    <property type="evidence" value="ECO:0007669"/>
    <property type="project" value="InterPro"/>
</dbReference>
<keyword evidence="2" id="KW-0614">Plasmid</keyword>
<dbReference type="InterPro" id="IPR003346">
    <property type="entry name" value="Transposase_20"/>
</dbReference>
<evidence type="ECO:0000313" key="3">
    <source>
        <dbReference type="Proteomes" id="UP000423274"/>
    </source>
</evidence>
<protein>
    <submittedName>
        <fullName evidence="2">Transposase, IS110 family</fullName>
    </submittedName>
</protein>
<dbReference type="Proteomes" id="UP000423274">
    <property type="component" value="Plasmid pLCAKO.2"/>
</dbReference>
<feature type="domain" description="Transposase IS116/IS110/IS902 C-terminal" evidence="1">
    <location>
        <begin position="12"/>
        <end position="89"/>
    </location>
</feature>
<proteinExistence type="predicted"/>
<dbReference type="PANTHER" id="PTHR33055:SF13">
    <property type="entry name" value="TRANSPOSASE"/>
    <property type="match status" value="1"/>
</dbReference>
<gene>
    <name evidence="2" type="ORF">LCAKO_2p19</name>
</gene>
<accession>A0AAP9HJY9</accession>
<evidence type="ECO:0000313" key="2">
    <source>
        <dbReference type="EMBL" id="QGV19728.1"/>
    </source>
</evidence>
<dbReference type="GO" id="GO:0004803">
    <property type="term" value="F:transposase activity"/>
    <property type="evidence" value="ECO:0007669"/>
    <property type="project" value="InterPro"/>
</dbReference>